<dbReference type="KEGG" id="ngr:NAEGRDRAFT_67038"/>
<dbReference type="OrthoDB" id="10450160at2759"/>
<dbReference type="InParanoid" id="D2VDT9"/>
<name>D2VDT9_NAEGR</name>
<feature type="transmembrane region" description="Helical" evidence="1">
    <location>
        <begin position="410"/>
        <end position="428"/>
    </location>
</feature>
<sequence>MNSGGVVRCGNVVEVDAEEVRQLDLYLKKSKPDLENSQLALLAFKETSQMLILTKTLSSLSITPRTIFYSAGFIGNTIVQLNASEIKFTSLANVFNNSTRPYKVVDRLTSLCSSTLSQLYQNNTFIPNYYICFFKTTLTSENRVFFSTTSEGFRCLKLNSDGDVITKDVSKGFIEDFATSLCVITIIFIALLWVQGSFKRRIIDTKRYPFTNYYFGNDTDWNSSTFSDLSVTLRPIFPFFKHFSNQFDKLYKLIFRSIQNKVDQEHIRKYKKFGSSTLLKYQLFFDFFLFIVISCLSMVQLFVPSVLYFPNFIQIPINFDLGNDETFTSYWIGGADFVPISLGFWLISLTLMILGIILLIVTSSSKEKMMYWSTNSLPDTNILVFTDAIFKIIFIVLINVIIILLPFWTFTIKGVLMVVITIASIFYGSQQILIPTEKVIHAIHDGNYKMVVAFLMFAYFKELLVIIPFFIQIFMVAETIFGLVWSLILSFVANNSKLSLIGIFGIVINSATSLLQDLLQPSRVTRKKIVERSDTFVFPSLTKTSTQFILDNVAAKYGGIINTYSKLVESNEMVDYTYKDILSLNDNLEELKDITRKRSQSVGKSENGEAKLAATTIEKIHNPVNIKFEKNEDKNEEELKTRYTEINDRPKYMHVLFKKEIALLVRGIFLSTQEKKNEKLRVIFKRGERLYTPLLNTDIRRIHHNLVGRVKIATGNLSNYLVVILIAMIIFLSFTYSGAESDGMDIMSNMAIVISIFIPQLFGRLDEGQVDELFERRIEETILLTKRDLAKKLDLPEKDLNFCIFNFQNDSDISNFLEHNTPAVSETIGRKILEHWESASTNGFITAQKFKPLMLIVWDETLKINAKKGTASATNDYLKTHSQFLTSFSNIIYCISNFEADSFVSAYEFIHAVELLKKSITRKEEDQCSDMDITFAFLFFCYLRGRSAEVGMVNCNSLEVSFAEEEYNHFFSTFYTWIAVNDTKREKLKEAKQFIELVFSVYSSEQRLSLEHFLNSYRSVRSAMSNTSRSIEIEEF</sequence>
<protein>
    <submittedName>
        <fullName evidence="2">Predicted protein</fullName>
    </submittedName>
</protein>
<gene>
    <name evidence="2" type="ORF">NAEGRDRAFT_67038</name>
</gene>
<feature type="transmembrane region" description="Helical" evidence="1">
    <location>
        <begin position="382"/>
        <end position="404"/>
    </location>
</feature>
<organism evidence="3">
    <name type="scientific">Naegleria gruberi</name>
    <name type="common">Amoeba</name>
    <dbReference type="NCBI Taxonomy" id="5762"/>
    <lineage>
        <taxon>Eukaryota</taxon>
        <taxon>Discoba</taxon>
        <taxon>Heterolobosea</taxon>
        <taxon>Tetramitia</taxon>
        <taxon>Eutetramitia</taxon>
        <taxon>Vahlkampfiidae</taxon>
        <taxon>Naegleria</taxon>
    </lineage>
</organism>
<feature type="transmembrane region" description="Helical" evidence="1">
    <location>
        <begin position="278"/>
        <end position="303"/>
    </location>
</feature>
<proteinExistence type="predicted"/>
<keyword evidence="1" id="KW-0812">Transmembrane</keyword>
<dbReference type="GeneID" id="8850271"/>
<keyword evidence="1" id="KW-1133">Transmembrane helix</keyword>
<feature type="transmembrane region" description="Helical" evidence="1">
    <location>
        <begin position="717"/>
        <end position="734"/>
    </location>
</feature>
<dbReference type="RefSeq" id="XP_002677702.1">
    <property type="nucleotide sequence ID" value="XM_002677656.1"/>
</dbReference>
<feature type="transmembrane region" description="Helical" evidence="1">
    <location>
        <begin position="177"/>
        <end position="198"/>
    </location>
</feature>
<accession>D2VDT9</accession>
<dbReference type="EMBL" id="GG738865">
    <property type="protein sequence ID" value="EFC44958.1"/>
    <property type="molecule type" value="Genomic_DNA"/>
</dbReference>
<reference evidence="2 3" key="1">
    <citation type="journal article" date="2010" name="Cell">
        <title>The genome of Naegleria gruberi illuminates early eukaryotic versatility.</title>
        <authorList>
            <person name="Fritz-Laylin L.K."/>
            <person name="Prochnik S.E."/>
            <person name="Ginger M.L."/>
            <person name="Dacks J.B."/>
            <person name="Carpenter M.L."/>
            <person name="Field M.C."/>
            <person name="Kuo A."/>
            <person name="Paredez A."/>
            <person name="Chapman J."/>
            <person name="Pham J."/>
            <person name="Shu S."/>
            <person name="Neupane R."/>
            <person name="Cipriano M."/>
            <person name="Mancuso J."/>
            <person name="Tu H."/>
            <person name="Salamov A."/>
            <person name="Lindquist E."/>
            <person name="Shapiro H."/>
            <person name="Lucas S."/>
            <person name="Grigoriev I.V."/>
            <person name="Cande W.Z."/>
            <person name="Fulton C."/>
            <person name="Rokhsar D.S."/>
            <person name="Dawson S.C."/>
        </authorList>
    </citation>
    <scope>NUCLEOTIDE SEQUENCE [LARGE SCALE GENOMIC DNA]</scope>
    <source>
        <strain evidence="2 3">NEG-M</strain>
    </source>
</reference>
<feature type="transmembrane region" description="Helical" evidence="1">
    <location>
        <begin position="337"/>
        <end position="361"/>
    </location>
</feature>
<evidence type="ECO:0000256" key="1">
    <source>
        <dbReference type="SAM" id="Phobius"/>
    </source>
</evidence>
<evidence type="ECO:0000313" key="2">
    <source>
        <dbReference type="EMBL" id="EFC44958.1"/>
    </source>
</evidence>
<dbReference type="VEuPathDB" id="AmoebaDB:NAEGRDRAFT_67038"/>
<dbReference type="OMA" id="FGNDTDW"/>
<keyword evidence="1" id="KW-0472">Membrane</keyword>
<evidence type="ECO:0000313" key="3">
    <source>
        <dbReference type="Proteomes" id="UP000006671"/>
    </source>
</evidence>
<feature type="transmembrane region" description="Helical" evidence="1">
    <location>
        <begin position="463"/>
        <end position="488"/>
    </location>
</feature>
<dbReference type="AlphaFoldDB" id="D2VDT9"/>
<feature type="transmembrane region" description="Helical" evidence="1">
    <location>
        <begin position="500"/>
        <end position="519"/>
    </location>
</feature>
<dbReference type="Proteomes" id="UP000006671">
    <property type="component" value="Unassembled WGS sequence"/>
</dbReference>
<keyword evidence="3" id="KW-1185">Reference proteome</keyword>